<feature type="compositionally biased region" description="Polar residues" evidence="1">
    <location>
        <begin position="1405"/>
        <end position="1416"/>
    </location>
</feature>
<feature type="compositionally biased region" description="Polar residues" evidence="1">
    <location>
        <begin position="674"/>
        <end position="691"/>
    </location>
</feature>
<feature type="compositionally biased region" description="Polar residues" evidence="1">
    <location>
        <begin position="452"/>
        <end position="475"/>
    </location>
</feature>
<feature type="compositionally biased region" description="Low complexity" evidence="1">
    <location>
        <begin position="1455"/>
        <end position="1464"/>
    </location>
</feature>
<feature type="region of interest" description="Disordered" evidence="1">
    <location>
        <begin position="374"/>
        <end position="475"/>
    </location>
</feature>
<reference evidence="2" key="2">
    <citation type="submission" date="2025-09" db="UniProtKB">
        <authorList>
            <consortium name="Ensembl"/>
        </authorList>
    </citation>
    <scope>IDENTIFICATION</scope>
</reference>
<feature type="compositionally biased region" description="Pro residues" evidence="1">
    <location>
        <begin position="791"/>
        <end position="806"/>
    </location>
</feature>
<feature type="compositionally biased region" description="Polar residues" evidence="1">
    <location>
        <begin position="428"/>
        <end position="437"/>
    </location>
</feature>
<feature type="compositionally biased region" description="Polar residues" evidence="1">
    <location>
        <begin position="1067"/>
        <end position="1088"/>
    </location>
</feature>
<evidence type="ECO:0000256" key="1">
    <source>
        <dbReference type="SAM" id="MobiDB-lite"/>
    </source>
</evidence>
<sequence>MSRRSSVGELVPRDISEILAREGKAQRGQKKNGGSLGQTFSWLKGSKRKKNVTNGQNRTGSGIGTKEGNGTKHGQHQNNDTPKAGPKGQDEQKRLTVHYTASSSHYQENVFIEGSRPQYLEDLHTEAREGLKILKQQEYNKGVDFQDDQSGVPEQDVSSNHWDGFQESGSTAGNSVTAATSAVSSAMSTRPVITRQGSTFKPLNPVKRPEKGKSRSRRTTIMGIPQQVQRELALHSGSTFQLPSKLPNGSGGQGQPGVVIIPTIDGETLLANHDGAKASRGEQLLRHHLQSVYRDDQGFSHHRGLNSHLSPTQRPKSLAVPGVTSSCSVGFPNFLQEPLGPVMSISPQATYLSKIIPNAYLPASVDVIQIDLRTNHTNGNNGKGTVRAVSKSSPASVSSASPASSRRSGGDGCYDGGEALSHGDSSSRDNGSTATTRSVTSGSGWSHSQSSEMIKSNSSAISSTKGSFGPANPQTVSLVGQKRLLQQPGAGDQDLVSLQSSASWVSSTSRVTGTVTAQGGSESGLSGSVSAGEMSDVGGDSHRFSRSLSIMKTKLPPTPPRRTNSLHHEKMIKRRLVENKDLSDSVGGEVEAAEDTSLVTIEISKELYKEITKSTIPVSNSSGFNSLNGTRSSTVSNPLSPTQASPGGSGNPERPGSSSSSPQKAPSEGGTYEKTMSPSSGYSTQSGTPTLSPKGICPSSSPGKHKKMPVKPERSGSRASSSAASASSSLTSLSSATLEHVNQETSKNIPSTPQRASPPPSVMTTEKTSTVTPVTLTRCSASMAIRELLNIPPPPNIKAPSPPPPETWAHNRHTFKLLCGPCPNVNRLAQFRKQQELKDEATIIKQKQEPQTEASKESQSSDEKQATVEEVTLIKSESKYIVSKEETEPTLEHESEVSECVSQGVETTESQTKEKGSPAMIAERVEASVEVKNRNQNQEQSSSSSVAQVKDQEESLETQVSLATIPKKEPPPVMKKSTRRKEPLVQVSTDIQQKLPFHEVTVEKVESPSESEKCSLQGEVEVVAKEVEVEVVAKEVKVVAKEVKVVAKEVEVVAKEVELVTKEVEGQSATENTTDESPTKPEASTQTLAMEPPKVDRISPPASPPPAHHPPPPPSKTPPSLVSTPPPEVEVECEEEIPIVESCWPPPPPPEEPADSVFDEPDEMDFPPPPPPFMTESLPDVVESCNTVTDVQEASIVALDVEEVKETVNGATVAGATVNGETADLSPIPAQMEMKEDRPEKVILNSNAVPTDETSSEVSESAELQAIPAHESTVVSPVQPNKKEAEVKQSVQQSIIMQEAITQPTETSPQSHEVLALLEDVPPPPQEAPPPPPMKTALVPPSSISPPSLISVPLPSPVQFEDPMHSEPAVSAPIPPPVNVPPLLPLPFENQPTVRRQLSLVNRETRSTELLSSHNSAPIPKEDANIPLVTPSLLQTVRLRSVNVSEDQMKTPSDNNNNNYNKGNPPAHDQSPILTQNPGSQNTTPQKPIRKSPSIKSTPLSLKSSSPSIIAPSMRLQEAIRMKTAAMSTRDGLPTRFRMPSSTSFPSSSGGEYEMLSPMSPEGGDMLKSPASTASFIFSRSSKKVVIETPVASSSHEMQASLQQNLAAVLTKVSDQSVASTVANGNAGRTGIPRRVPPPVAKKPVLPALQLATLEKTVFSIVMGGSQSERNTPSPRGTEANEETETVQPAGQKALTEDHNTASKMETSNIVEAPMPL</sequence>
<feature type="compositionally biased region" description="Pro residues" evidence="1">
    <location>
        <begin position="1101"/>
        <end position="1117"/>
    </location>
</feature>
<feature type="compositionally biased region" description="Polar residues" evidence="1">
    <location>
        <begin position="743"/>
        <end position="755"/>
    </location>
</feature>
<accession>A0A674A031</accession>
<feature type="compositionally biased region" description="Low complexity" evidence="1">
    <location>
        <begin position="375"/>
        <end position="407"/>
    </location>
</feature>
<dbReference type="GO" id="GO:0030154">
    <property type="term" value="P:cell differentiation"/>
    <property type="evidence" value="ECO:0007669"/>
    <property type="project" value="TreeGrafter"/>
</dbReference>
<evidence type="ECO:0000313" key="3">
    <source>
        <dbReference type="Proteomes" id="UP000472277"/>
    </source>
</evidence>
<feature type="region of interest" description="Disordered" evidence="1">
    <location>
        <begin position="1532"/>
        <end position="1554"/>
    </location>
</feature>
<evidence type="ECO:0000313" key="2">
    <source>
        <dbReference type="Ensembl" id="ENSSTUP00000052385.1"/>
    </source>
</evidence>
<dbReference type="InterPro" id="IPR024845">
    <property type="entry name" value="NHS-like"/>
</dbReference>
<feature type="compositionally biased region" description="Low complexity" evidence="1">
    <location>
        <begin position="762"/>
        <end position="775"/>
    </location>
</feature>
<feature type="compositionally biased region" description="Polar residues" evidence="1">
    <location>
        <begin position="1248"/>
        <end position="1259"/>
    </location>
</feature>
<name>A0A674A031_SALTR</name>
<dbReference type="Pfam" id="PF15273">
    <property type="entry name" value="NHS"/>
    <property type="match status" value="1"/>
</dbReference>
<feature type="compositionally biased region" description="Acidic residues" evidence="1">
    <location>
        <begin position="1152"/>
        <end position="1165"/>
    </location>
</feature>
<dbReference type="Ensembl" id="ENSSTUT00000054776.1">
    <property type="protein sequence ID" value="ENSSTUP00000052385.1"/>
    <property type="gene ID" value="ENSSTUG00000022182.1"/>
</dbReference>
<feature type="compositionally biased region" description="Polar residues" evidence="1">
    <location>
        <begin position="1472"/>
        <end position="1486"/>
    </location>
</feature>
<feature type="compositionally biased region" description="Polar residues" evidence="1">
    <location>
        <begin position="1443"/>
        <end position="1454"/>
    </location>
</feature>
<feature type="compositionally biased region" description="Low complexity" evidence="1">
    <location>
        <begin position="513"/>
        <end position="532"/>
    </location>
</feature>
<feature type="compositionally biased region" description="Pro residues" evidence="1">
    <location>
        <begin position="1321"/>
        <end position="1334"/>
    </location>
</feature>
<dbReference type="InParanoid" id="A0A674A031"/>
<feature type="region of interest" description="Disordered" evidence="1">
    <location>
        <begin position="1248"/>
        <end position="1342"/>
    </location>
</feature>
<feature type="compositionally biased region" description="Low complexity" evidence="1">
    <location>
        <begin position="1491"/>
        <end position="1507"/>
    </location>
</feature>
<dbReference type="PANTHER" id="PTHR23039:SF6">
    <property type="entry name" value="SIMILAR TO MKIAA1522 PROTEIN"/>
    <property type="match status" value="1"/>
</dbReference>
<feature type="compositionally biased region" description="Basic and acidic residues" evidence="1">
    <location>
        <begin position="876"/>
        <end position="896"/>
    </location>
</feature>
<feature type="compositionally biased region" description="Low complexity" evidence="1">
    <location>
        <begin position="651"/>
        <end position="669"/>
    </location>
</feature>
<gene>
    <name evidence="2" type="primary">nhsl3</name>
</gene>
<dbReference type="Proteomes" id="UP000472277">
    <property type="component" value="Chromosome 34"/>
</dbReference>
<evidence type="ECO:0008006" key="4">
    <source>
        <dbReference type="Google" id="ProtNLM"/>
    </source>
</evidence>
<feature type="compositionally biased region" description="Basic and acidic residues" evidence="1">
    <location>
        <begin position="1056"/>
        <end position="1065"/>
    </location>
</feature>
<dbReference type="OrthoDB" id="9948858at2759"/>
<feature type="region of interest" description="Disordered" evidence="1">
    <location>
        <begin position="616"/>
        <end position="775"/>
    </location>
</feature>
<feature type="compositionally biased region" description="Polar residues" evidence="1">
    <location>
        <begin position="616"/>
        <end position="644"/>
    </location>
</feature>
<feature type="region of interest" description="Disordered" evidence="1">
    <location>
        <begin position="841"/>
        <end position="990"/>
    </location>
</feature>
<dbReference type="CTD" id="57648"/>
<feature type="region of interest" description="Disordered" evidence="1">
    <location>
        <begin position="1"/>
        <end position="97"/>
    </location>
</feature>
<feature type="compositionally biased region" description="Polar residues" evidence="1">
    <location>
        <begin position="1665"/>
        <end position="1675"/>
    </location>
</feature>
<dbReference type="KEGG" id="stru:115174149"/>
<dbReference type="OMA" id="LLCRHKS"/>
<feature type="compositionally biased region" description="Low complexity" evidence="1">
    <location>
        <begin position="1540"/>
        <end position="1549"/>
    </location>
</feature>
<dbReference type="FunCoup" id="A0A674A031">
    <property type="interactions" value="1301"/>
</dbReference>
<feature type="region of interest" description="Disordered" evidence="1">
    <location>
        <begin position="1664"/>
        <end position="1717"/>
    </location>
</feature>
<dbReference type="GeneTree" id="ENSGT00940000171296"/>
<feature type="compositionally biased region" description="Basic and acidic residues" evidence="1">
    <location>
        <begin position="923"/>
        <end position="933"/>
    </location>
</feature>
<feature type="region of interest" description="Disordered" evidence="1">
    <location>
        <begin position="144"/>
        <end position="173"/>
    </location>
</feature>
<feature type="region of interest" description="Disordered" evidence="1">
    <location>
        <begin position="197"/>
        <end position="221"/>
    </location>
</feature>
<feature type="region of interest" description="Disordered" evidence="1">
    <location>
        <begin position="1405"/>
        <end position="1424"/>
    </location>
</feature>
<feature type="compositionally biased region" description="Acidic residues" evidence="1">
    <location>
        <begin position="1129"/>
        <end position="1138"/>
    </location>
</feature>
<organism evidence="2 3">
    <name type="scientific">Salmo trutta</name>
    <name type="common">Brown trout</name>
    <dbReference type="NCBI Taxonomy" id="8032"/>
    <lineage>
        <taxon>Eukaryota</taxon>
        <taxon>Metazoa</taxon>
        <taxon>Chordata</taxon>
        <taxon>Craniata</taxon>
        <taxon>Vertebrata</taxon>
        <taxon>Euteleostomi</taxon>
        <taxon>Actinopterygii</taxon>
        <taxon>Neopterygii</taxon>
        <taxon>Teleostei</taxon>
        <taxon>Protacanthopterygii</taxon>
        <taxon>Salmoniformes</taxon>
        <taxon>Salmonidae</taxon>
        <taxon>Salmoninae</taxon>
        <taxon>Salmo</taxon>
    </lineage>
</organism>
<feature type="region of interest" description="Disordered" evidence="1">
    <location>
        <begin position="513"/>
        <end position="570"/>
    </location>
</feature>
<feature type="compositionally biased region" description="Low complexity" evidence="1">
    <location>
        <begin position="717"/>
        <end position="737"/>
    </location>
</feature>
<feature type="compositionally biased region" description="Low complexity" evidence="1">
    <location>
        <begin position="438"/>
        <end position="451"/>
    </location>
</feature>
<feature type="compositionally biased region" description="Polar residues" evidence="1">
    <location>
        <begin position="900"/>
        <end position="910"/>
    </location>
</feature>
<feature type="region of interest" description="Disordered" evidence="1">
    <location>
        <begin position="790"/>
        <end position="809"/>
    </location>
</feature>
<feature type="region of interest" description="Disordered" evidence="1">
    <location>
        <begin position="1056"/>
        <end position="1178"/>
    </location>
</feature>
<feature type="compositionally biased region" description="Polar residues" evidence="1">
    <location>
        <begin position="1289"/>
        <end position="1311"/>
    </location>
</feature>
<proteinExistence type="predicted"/>
<feature type="compositionally biased region" description="Basic and acidic residues" evidence="1">
    <location>
        <begin position="841"/>
        <end position="867"/>
    </location>
</feature>
<feature type="compositionally biased region" description="Basic and acidic residues" evidence="1">
    <location>
        <begin position="11"/>
        <end position="25"/>
    </location>
</feature>
<feature type="region of interest" description="Disordered" evidence="1">
    <location>
        <begin position="1443"/>
        <end position="1507"/>
    </location>
</feature>
<protein>
    <recommendedName>
        <fullName evidence="4">KIAA1522</fullName>
    </recommendedName>
</protein>
<reference evidence="2" key="1">
    <citation type="submission" date="2025-08" db="UniProtKB">
        <authorList>
            <consortium name="Ensembl"/>
        </authorList>
    </citation>
    <scope>IDENTIFICATION</scope>
</reference>
<keyword evidence="3" id="KW-1185">Reference proteome</keyword>
<dbReference type="PANTHER" id="PTHR23039">
    <property type="entry name" value="NANCE-HORAN SYNDROME PROTEIN"/>
    <property type="match status" value="1"/>
</dbReference>